<evidence type="ECO:0000256" key="5">
    <source>
        <dbReference type="SAM" id="Phobius"/>
    </source>
</evidence>
<dbReference type="GO" id="GO:0072659">
    <property type="term" value="P:protein localization to plasma membrane"/>
    <property type="evidence" value="ECO:0007669"/>
    <property type="project" value="TreeGrafter"/>
</dbReference>
<dbReference type="PANTHER" id="PTHR20661">
    <property type="entry name" value="PHOSPHATIDYLINOSITOL-GLYCAN BIOSYNTHESIS CLASS W PROTEIN"/>
    <property type="match status" value="1"/>
</dbReference>
<protein>
    <submittedName>
        <fullName evidence="6">Uncharacterized protein</fullName>
    </submittedName>
</protein>
<organism evidence="6 7">
    <name type="scientific">Muntiacus muntjak</name>
    <name type="common">Barking deer</name>
    <name type="synonym">Indian muntjac</name>
    <dbReference type="NCBI Taxonomy" id="9888"/>
    <lineage>
        <taxon>Eukaryota</taxon>
        <taxon>Metazoa</taxon>
        <taxon>Chordata</taxon>
        <taxon>Craniata</taxon>
        <taxon>Vertebrata</taxon>
        <taxon>Euteleostomi</taxon>
        <taxon>Mammalia</taxon>
        <taxon>Eutheria</taxon>
        <taxon>Laurasiatheria</taxon>
        <taxon>Artiodactyla</taxon>
        <taxon>Ruminantia</taxon>
        <taxon>Pecora</taxon>
        <taxon>Cervidae</taxon>
        <taxon>Muntiacinae</taxon>
        <taxon>Muntiacus</taxon>
    </lineage>
</organism>
<accession>A0A5N3X1U6</accession>
<evidence type="ECO:0000256" key="2">
    <source>
        <dbReference type="ARBA" id="ARBA00022692"/>
    </source>
</evidence>
<keyword evidence="4 5" id="KW-0472">Membrane</keyword>
<name>A0A5N3X1U6_MUNMU</name>
<dbReference type="EMBL" id="VCEA01000001">
    <property type="protein sequence ID" value="KAB0366386.1"/>
    <property type="molecule type" value="Genomic_DNA"/>
</dbReference>
<evidence type="ECO:0000256" key="1">
    <source>
        <dbReference type="ARBA" id="ARBA00004141"/>
    </source>
</evidence>
<dbReference type="PANTHER" id="PTHR20661:SF0">
    <property type="entry name" value="PHOSPHATIDYLINOSITOL-GLYCAN BIOSYNTHESIS CLASS W PROTEIN"/>
    <property type="match status" value="1"/>
</dbReference>
<dbReference type="GO" id="GO:0032216">
    <property type="term" value="F:glucosaminyl-phosphatidylinositol O-acyltransferase activity"/>
    <property type="evidence" value="ECO:0007669"/>
    <property type="project" value="TreeGrafter"/>
</dbReference>
<dbReference type="AlphaFoldDB" id="A0A5N3X1U6"/>
<dbReference type="Proteomes" id="UP000326458">
    <property type="component" value="Unassembled WGS sequence"/>
</dbReference>
<dbReference type="GO" id="GO:0005783">
    <property type="term" value="C:endoplasmic reticulum"/>
    <property type="evidence" value="ECO:0007669"/>
    <property type="project" value="TreeGrafter"/>
</dbReference>
<keyword evidence="7" id="KW-1185">Reference proteome</keyword>
<dbReference type="GO" id="GO:0006506">
    <property type="term" value="P:GPI anchor biosynthetic process"/>
    <property type="evidence" value="ECO:0007669"/>
    <property type="project" value="InterPro"/>
</dbReference>
<gene>
    <name evidence="6" type="ORF">FD754_010542</name>
</gene>
<evidence type="ECO:0000313" key="6">
    <source>
        <dbReference type="EMBL" id="KAB0366386.1"/>
    </source>
</evidence>
<keyword evidence="3 5" id="KW-1133">Transmembrane helix</keyword>
<comment type="subcellular location">
    <subcellularLocation>
        <location evidence="1">Membrane</location>
        <topology evidence="1">Multi-pass membrane protein</topology>
    </subcellularLocation>
</comment>
<proteinExistence type="predicted"/>
<evidence type="ECO:0000256" key="3">
    <source>
        <dbReference type="ARBA" id="ARBA00022989"/>
    </source>
</evidence>
<sequence length="232" mass="26687">MPVWKILEKFLKVSLESEYIPGISCFHVIDNTFTALAILTVDFPCFPRRLPKIRLYGIGAVDFGIGEFLLKTEMISPNIRRKYTKGPDFILQSHCTLAISLPRNGMINYYKISFCMWVIASYLILLSSLILGDIILSFAKFPIKATVLPCSWKFIPSHTANKKHSEYLLSEAERKPTLCLITAMNRNKLIFSCLHTLHRSTLWTLFVLNLCMFINCLIKHALHLQDKTIKSW</sequence>
<keyword evidence="2 5" id="KW-0812">Transmembrane</keyword>
<comment type="caution">
    <text evidence="6">The sequence shown here is derived from an EMBL/GenBank/DDBJ whole genome shotgun (WGS) entry which is preliminary data.</text>
</comment>
<evidence type="ECO:0000313" key="7">
    <source>
        <dbReference type="Proteomes" id="UP000326458"/>
    </source>
</evidence>
<dbReference type="GO" id="GO:0016020">
    <property type="term" value="C:membrane"/>
    <property type="evidence" value="ECO:0007669"/>
    <property type="project" value="UniProtKB-SubCell"/>
</dbReference>
<evidence type="ECO:0000256" key="4">
    <source>
        <dbReference type="ARBA" id="ARBA00023136"/>
    </source>
</evidence>
<reference evidence="6 7" key="1">
    <citation type="submission" date="2019-06" db="EMBL/GenBank/DDBJ databases">
        <title>Discovery of a novel chromosome fission-fusion reversal in muntjac.</title>
        <authorList>
            <person name="Mudd A.B."/>
            <person name="Bredeson J.V."/>
            <person name="Baum R."/>
            <person name="Hockemeyer D."/>
            <person name="Rokhsar D.S."/>
        </authorList>
    </citation>
    <scope>NUCLEOTIDE SEQUENCE [LARGE SCALE GENOMIC DNA]</scope>
    <source>
        <strain evidence="6">UTSW_UCB_Mm</strain>
        <tissue evidence="6">Fibroblast cell line</tissue>
    </source>
</reference>
<dbReference type="InterPro" id="IPR009447">
    <property type="entry name" value="PIGW/GWT1"/>
</dbReference>
<dbReference type="Pfam" id="PF06423">
    <property type="entry name" value="GWT1"/>
    <property type="match status" value="1"/>
</dbReference>
<feature type="transmembrane region" description="Helical" evidence="5">
    <location>
        <begin position="202"/>
        <end position="222"/>
    </location>
</feature>
<feature type="transmembrane region" description="Helical" evidence="5">
    <location>
        <begin position="114"/>
        <end position="139"/>
    </location>
</feature>